<evidence type="ECO:0000256" key="1">
    <source>
        <dbReference type="RuleBase" id="RU003707"/>
    </source>
</evidence>
<dbReference type="CDD" id="cd06558">
    <property type="entry name" value="crotonase-like"/>
    <property type="match status" value="1"/>
</dbReference>
<evidence type="ECO:0000313" key="3">
    <source>
        <dbReference type="Proteomes" id="UP001597483"/>
    </source>
</evidence>
<gene>
    <name evidence="2" type="ORF">ACFSVL_16640</name>
</gene>
<proteinExistence type="inferred from homology"/>
<dbReference type="Gene3D" id="3.90.226.10">
    <property type="entry name" value="2-enoyl-CoA Hydratase, Chain A, domain 1"/>
    <property type="match status" value="1"/>
</dbReference>
<protein>
    <submittedName>
        <fullName evidence="2">Enoyl-CoA hydratase/isomerase family protein</fullName>
    </submittedName>
</protein>
<sequence length="250" mass="25989">MTGVRWEVREGVCRIVLDRPQVSNAVDLAAARGLAEAVEAAEATAVRAVLLTGEGARFCAGGDVQSFVAAAEPPMHLHQLATELEAALRRLSELPKPVVAAVQGAVAGAGLAFVLNADIVVAAHSTKFRMAYSGVGLTPDCGVSYLLPRAVGTQRALELALVGRTLTADEARDWGLVTQVVEDDALSAAAADIAAALANGSAAAFGQAKRLIRSSFSATREQSAADEARTIASAVTTDEAQELIRRFVNR</sequence>
<dbReference type="PANTHER" id="PTHR43459">
    <property type="entry name" value="ENOYL-COA HYDRATASE"/>
    <property type="match status" value="1"/>
</dbReference>
<dbReference type="Proteomes" id="UP001597483">
    <property type="component" value="Unassembled WGS sequence"/>
</dbReference>
<dbReference type="InterPro" id="IPR001753">
    <property type="entry name" value="Enoyl-CoA_hydra/iso"/>
</dbReference>
<dbReference type="InterPro" id="IPR018376">
    <property type="entry name" value="Enoyl-CoA_hyd/isom_CS"/>
</dbReference>
<dbReference type="PANTHER" id="PTHR43459:SF1">
    <property type="entry name" value="EG:BACN32G11.4 PROTEIN"/>
    <property type="match status" value="1"/>
</dbReference>
<evidence type="ECO:0000313" key="2">
    <source>
        <dbReference type="EMBL" id="MFD2469017.1"/>
    </source>
</evidence>
<dbReference type="InterPro" id="IPR029045">
    <property type="entry name" value="ClpP/crotonase-like_dom_sf"/>
</dbReference>
<dbReference type="EMBL" id="JBHUKS010000011">
    <property type="protein sequence ID" value="MFD2469017.1"/>
    <property type="molecule type" value="Genomic_DNA"/>
</dbReference>
<dbReference type="RefSeq" id="WP_378305074.1">
    <property type="nucleotide sequence ID" value="NZ_JBHUKS010000011.1"/>
</dbReference>
<comment type="similarity">
    <text evidence="1">Belongs to the enoyl-CoA hydratase/isomerase family.</text>
</comment>
<comment type="caution">
    <text evidence="2">The sequence shown here is derived from an EMBL/GenBank/DDBJ whole genome shotgun (WGS) entry which is preliminary data.</text>
</comment>
<keyword evidence="3" id="KW-1185">Reference proteome</keyword>
<dbReference type="Pfam" id="PF00378">
    <property type="entry name" value="ECH_1"/>
    <property type="match status" value="1"/>
</dbReference>
<organism evidence="2 3">
    <name type="scientific">Amycolatopsis silviterrae</name>
    <dbReference type="NCBI Taxonomy" id="1656914"/>
    <lineage>
        <taxon>Bacteria</taxon>
        <taxon>Bacillati</taxon>
        <taxon>Actinomycetota</taxon>
        <taxon>Actinomycetes</taxon>
        <taxon>Pseudonocardiales</taxon>
        <taxon>Pseudonocardiaceae</taxon>
        <taxon>Amycolatopsis</taxon>
    </lineage>
</organism>
<dbReference type="PROSITE" id="PS00166">
    <property type="entry name" value="ENOYL_COA_HYDRATASE"/>
    <property type="match status" value="1"/>
</dbReference>
<dbReference type="SUPFAM" id="SSF52096">
    <property type="entry name" value="ClpP/crotonase"/>
    <property type="match status" value="1"/>
</dbReference>
<accession>A0ABW5H6V4</accession>
<name>A0ABW5H6V4_9PSEU</name>
<reference evidence="3" key="1">
    <citation type="journal article" date="2019" name="Int. J. Syst. Evol. Microbiol.">
        <title>The Global Catalogue of Microorganisms (GCM) 10K type strain sequencing project: providing services to taxonomists for standard genome sequencing and annotation.</title>
        <authorList>
            <consortium name="The Broad Institute Genomics Platform"/>
            <consortium name="The Broad Institute Genome Sequencing Center for Infectious Disease"/>
            <person name="Wu L."/>
            <person name="Ma J."/>
        </authorList>
    </citation>
    <scope>NUCLEOTIDE SEQUENCE [LARGE SCALE GENOMIC DNA]</scope>
    <source>
        <strain evidence="3">CGMCC 4.7641</strain>
    </source>
</reference>